<gene>
    <name evidence="1" type="ORF">SCLTRI_LOCUS10022</name>
</gene>
<evidence type="ECO:0000313" key="2">
    <source>
        <dbReference type="Proteomes" id="UP000624404"/>
    </source>
</evidence>
<proteinExistence type="predicted"/>
<name>A0A8H2ZSN8_9HELO</name>
<organism evidence="1 2">
    <name type="scientific">Sclerotinia trifoliorum</name>
    <dbReference type="NCBI Taxonomy" id="28548"/>
    <lineage>
        <taxon>Eukaryota</taxon>
        <taxon>Fungi</taxon>
        <taxon>Dikarya</taxon>
        <taxon>Ascomycota</taxon>
        <taxon>Pezizomycotina</taxon>
        <taxon>Leotiomycetes</taxon>
        <taxon>Helotiales</taxon>
        <taxon>Sclerotiniaceae</taxon>
        <taxon>Sclerotinia</taxon>
    </lineage>
</organism>
<dbReference type="Proteomes" id="UP000624404">
    <property type="component" value="Unassembled WGS sequence"/>
</dbReference>
<evidence type="ECO:0000313" key="1">
    <source>
        <dbReference type="EMBL" id="CAD6453836.1"/>
    </source>
</evidence>
<dbReference type="OrthoDB" id="3534862at2759"/>
<keyword evidence="2" id="KW-1185">Reference proteome</keyword>
<sequence length="319" mass="35445">MSTISNDDASQEENQSMIALHDYTDDERHVNNIRPYPNLFNDVPIASFPQEEWYTDVDSPMSYKDYQKSSKRSVDTILCHTRTHFDTSGQVPDHPHPTIIPDARDLYNPESPSLMVASPPSDHSDNLHLTISYTTMVQDHHVADRHKNGILDIPSHETVSSGSVESLQPINSGTVPEYNIHIQSWSAPDAIGDNKASIAATPSSLGNSPSPCQGERTFYAPGGNSYKLQYSTPGPSTSPYDYPGSQTLSFSTTASTMHTIVTGQFLPNMSIHTPPETLLFHSPHIHYTSDQTQLHCWISQTSDDNMPPAERFEKSKWAC</sequence>
<dbReference type="AlphaFoldDB" id="A0A8H2ZSN8"/>
<dbReference type="EMBL" id="CAJHIA010000036">
    <property type="protein sequence ID" value="CAD6453836.1"/>
    <property type="molecule type" value="Genomic_DNA"/>
</dbReference>
<protein>
    <submittedName>
        <fullName evidence="1">Caa2d7a2-0254-45e2-a604-3754b9675e7c</fullName>
    </submittedName>
</protein>
<comment type="caution">
    <text evidence="1">The sequence shown here is derived from an EMBL/GenBank/DDBJ whole genome shotgun (WGS) entry which is preliminary data.</text>
</comment>
<reference evidence="1" key="1">
    <citation type="submission" date="2020-10" db="EMBL/GenBank/DDBJ databases">
        <authorList>
            <person name="Kusch S."/>
        </authorList>
    </citation>
    <scope>NUCLEOTIDE SEQUENCE</scope>
    <source>
        <strain evidence="1">SwB9</strain>
    </source>
</reference>
<accession>A0A8H2ZSN8</accession>